<comment type="similarity">
    <text evidence="6 7">Belongs to the class I-like SAM-binding methyltransferase superfamily. C5-methyltransferase family.</text>
</comment>
<dbReference type="GO" id="GO:0009307">
    <property type="term" value="P:DNA restriction-modification system"/>
    <property type="evidence" value="ECO:0007669"/>
    <property type="project" value="UniProtKB-KW"/>
</dbReference>
<evidence type="ECO:0000256" key="2">
    <source>
        <dbReference type="ARBA" id="ARBA00022679"/>
    </source>
</evidence>
<dbReference type="GO" id="GO:0003677">
    <property type="term" value="F:DNA binding"/>
    <property type="evidence" value="ECO:0007669"/>
    <property type="project" value="TreeGrafter"/>
</dbReference>
<protein>
    <recommendedName>
        <fullName evidence="8">Cytosine-specific methyltransferase</fullName>
        <ecNumber evidence="8">2.1.1.37</ecNumber>
    </recommendedName>
</protein>
<accession>A0A1E3LYS7</accession>
<evidence type="ECO:0000256" key="7">
    <source>
        <dbReference type="RuleBase" id="RU000416"/>
    </source>
</evidence>
<dbReference type="Pfam" id="PF00145">
    <property type="entry name" value="DNA_methylase"/>
    <property type="match status" value="1"/>
</dbReference>
<dbReference type="InterPro" id="IPR050390">
    <property type="entry name" value="C5-Methyltransferase"/>
</dbReference>
<evidence type="ECO:0000256" key="8">
    <source>
        <dbReference type="RuleBase" id="RU000417"/>
    </source>
</evidence>
<comment type="caution">
    <text evidence="10">The sequence shown here is derived from an EMBL/GenBank/DDBJ whole genome shotgun (WGS) entry which is preliminary data.</text>
</comment>
<keyword evidence="1 6" id="KW-0489">Methyltransferase</keyword>
<gene>
    <name evidence="10" type="ORF">BFL28_12620</name>
</gene>
<dbReference type="GO" id="GO:0003886">
    <property type="term" value="F:DNA (cytosine-5-)-methyltransferase activity"/>
    <property type="evidence" value="ECO:0007669"/>
    <property type="project" value="UniProtKB-EC"/>
</dbReference>
<proteinExistence type="inferred from homology"/>
<dbReference type="Proteomes" id="UP000094487">
    <property type="component" value="Unassembled WGS sequence"/>
</dbReference>
<keyword evidence="2 6" id="KW-0808">Transferase</keyword>
<feature type="active site" evidence="6">
    <location>
        <position position="85"/>
    </location>
</feature>
<reference evidence="10 11" key="1">
    <citation type="submission" date="2016-08" db="EMBL/GenBank/DDBJ databases">
        <title>Draft genome of the agarase producing Sphingomonas sp. MCT13.</title>
        <authorList>
            <person name="D'Andrea M.M."/>
            <person name="Rossolini G.M."/>
            <person name="Thaller M.C."/>
        </authorList>
    </citation>
    <scope>NUCLEOTIDE SEQUENCE [LARGE SCALE GENOMIC DNA]</scope>
    <source>
        <strain evidence="10 11">MCT13</strain>
    </source>
</reference>
<comment type="catalytic activity">
    <reaction evidence="5 8">
        <text>a 2'-deoxycytidine in DNA + S-adenosyl-L-methionine = a 5-methyl-2'-deoxycytidine in DNA + S-adenosyl-L-homocysteine + H(+)</text>
        <dbReference type="Rhea" id="RHEA:13681"/>
        <dbReference type="Rhea" id="RHEA-COMP:11369"/>
        <dbReference type="Rhea" id="RHEA-COMP:11370"/>
        <dbReference type="ChEBI" id="CHEBI:15378"/>
        <dbReference type="ChEBI" id="CHEBI:57856"/>
        <dbReference type="ChEBI" id="CHEBI:59789"/>
        <dbReference type="ChEBI" id="CHEBI:85452"/>
        <dbReference type="ChEBI" id="CHEBI:85454"/>
        <dbReference type="EC" id="2.1.1.37"/>
    </reaction>
</comment>
<dbReference type="STRING" id="1888892.BFL28_12620"/>
<dbReference type="SUPFAM" id="SSF53335">
    <property type="entry name" value="S-adenosyl-L-methionine-dependent methyltransferases"/>
    <property type="match status" value="1"/>
</dbReference>
<dbReference type="PROSITE" id="PS51679">
    <property type="entry name" value="SAM_MT_C5"/>
    <property type="match status" value="1"/>
</dbReference>
<evidence type="ECO:0000313" key="10">
    <source>
        <dbReference type="EMBL" id="ODP38901.1"/>
    </source>
</evidence>
<feature type="compositionally biased region" description="Basic and acidic residues" evidence="9">
    <location>
        <begin position="238"/>
        <end position="253"/>
    </location>
</feature>
<dbReference type="PANTHER" id="PTHR10629">
    <property type="entry name" value="CYTOSINE-SPECIFIC METHYLTRANSFERASE"/>
    <property type="match status" value="1"/>
</dbReference>
<evidence type="ECO:0000256" key="4">
    <source>
        <dbReference type="ARBA" id="ARBA00022747"/>
    </source>
</evidence>
<evidence type="ECO:0000256" key="6">
    <source>
        <dbReference type="PROSITE-ProRule" id="PRU01016"/>
    </source>
</evidence>
<dbReference type="InterPro" id="IPR029063">
    <property type="entry name" value="SAM-dependent_MTases_sf"/>
</dbReference>
<dbReference type="Gene3D" id="3.40.50.150">
    <property type="entry name" value="Vaccinia Virus protein VP39"/>
    <property type="match status" value="1"/>
</dbReference>
<dbReference type="PRINTS" id="PR00105">
    <property type="entry name" value="C5METTRFRASE"/>
</dbReference>
<dbReference type="EMBL" id="MDDS01000010">
    <property type="protein sequence ID" value="ODP38901.1"/>
    <property type="molecule type" value="Genomic_DNA"/>
</dbReference>
<evidence type="ECO:0000313" key="11">
    <source>
        <dbReference type="Proteomes" id="UP000094487"/>
    </source>
</evidence>
<organism evidence="10 11">
    <name type="scientific">Sphingomonas turrisvirgatae</name>
    <dbReference type="NCBI Taxonomy" id="1888892"/>
    <lineage>
        <taxon>Bacteria</taxon>
        <taxon>Pseudomonadati</taxon>
        <taxon>Pseudomonadota</taxon>
        <taxon>Alphaproteobacteria</taxon>
        <taxon>Sphingomonadales</taxon>
        <taxon>Sphingomonadaceae</taxon>
        <taxon>Sphingomonas</taxon>
    </lineage>
</organism>
<dbReference type="AlphaFoldDB" id="A0A1E3LYS7"/>
<evidence type="ECO:0000256" key="3">
    <source>
        <dbReference type="ARBA" id="ARBA00022691"/>
    </source>
</evidence>
<evidence type="ECO:0000256" key="1">
    <source>
        <dbReference type="ARBA" id="ARBA00022603"/>
    </source>
</evidence>
<keyword evidence="4" id="KW-0680">Restriction system</keyword>
<dbReference type="NCBIfam" id="TIGR00675">
    <property type="entry name" value="dcm"/>
    <property type="match status" value="1"/>
</dbReference>
<dbReference type="GO" id="GO:0044027">
    <property type="term" value="P:negative regulation of gene expression via chromosomal CpG island methylation"/>
    <property type="evidence" value="ECO:0007669"/>
    <property type="project" value="TreeGrafter"/>
</dbReference>
<dbReference type="EC" id="2.1.1.37" evidence="8"/>
<keyword evidence="11" id="KW-1185">Reference proteome</keyword>
<sequence length="377" mass="40928">MSRTMPTGIELFAGCGGLSTGFLDAGLHIAAGFELDARAVDAYNYNHEYRGSTGFIADLSVASGAELLAKAQCKKIDVLIGGPPCQPFSIAGKRQGKRDIRADLIGHFIRLVGELKPNAFLLENVPNLAAISEGAFLEETQAALRALGYAVDHRIVSAADFGVPQNRKRLVMLGIKGKVPPRFPEATHGTDQTPYRSSASAIADLPDAGEFGETGIYNHEPTVHSADMVARLSTLQPGKRERGSFHDRLHPERPSYTLRAGSGNFSPLRPVHYKHHRVITVRESARIQGFSDDFRWPDRIPRLQQYRQVGNAVPPPMAKAFAECLAAQLGWTLDPAACAGDPATRPEANSMTDKERKALREARMRGASLGKVALRGD</sequence>
<dbReference type="InterPro" id="IPR018117">
    <property type="entry name" value="C5_DNA_meth_AS"/>
</dbReference>
<evidence type="ECO:0000256" key="9">
    <source>
        <dbReference type="SAM" id="MobiDB-lite"/>
    </source>
</evidence>
<evidence type="ECO:0000256" key="5">
    <source>
        <dbReference type="ARBA" id="ARBA00047422"/>
    </source>
</evidence>
<dbReference type="GO" id="GO:0032259">
    <property type="term" value="P:methylation"/>
    <property type="evidence" value="ECO:0007669"/>
    <property type="project" value="UniProtKB-KW"/>
</dbReference>
<dbReference type="PROSITE" id="PS00094">
    <property type="entry name" value="C5_MTASE_1"/>
    <property type="match status" value="1"/>
</dbReference>
<keyword evidence="3 6" id="KW-0949">S-adenosyl-L-methionine</keyword>
<dbReference type="PANTHER" id="PTHR10629:SF52">
    <property type="entry name" value="DNA (CYTOSINE-5)-METHYLTRANSFERASE 1"/>
    <property type="match status" value="1"/>
</dbReference>
<feature type="region of interest" description="Disordered" evidence="9">
    <location>
        <begin position="236"/>
        <end position="261"/>
    </location>
</feature>
<dbReference type="Gene3D" id="3.90.120.10">
    <property type="entry name" value="DNA Methylase, subunit A, domain 2"/>
    <property type="match status" value="1"/>
</dbReference>
<dbReference type="InterPro" id="IPR001525">
    <property type="entry name" value="C5_MeTfrase"/>
</dbReference>
<name>A0A1E3LYS7_9SPHN</name>